<feature type="compositionally biased region" description="Polar residues" evidence="1">
    <location>
        <begin position="1104"/>
        <end position="1129"/>
    </location>
</feature>
<feature type="compositionally biased region" description="Polar residues" evidence="1">
    <location>
        <begin position="161"/>
        <end position="170"/>
    </location>
</feature>
<feature type="compositionally biased region" description="Pro residues" evidence="1">
    <location>
        <begin position="778"/>
        <end position="787"/>
    </location>
</feature>
<feature type="compositionally biased region" description="Pro residues" evidence="1">
    <location>
        <begin position="546"/>
        <end position="556"/>
    </location>
</feature>
<name>J4H1C7_9APHY</name>
<feature type="region of interest" description="Disordered" evidence="1">
    <location>
        <begin position="185"/>
        <end position="216"/>
    </location>
</feature>
<feature type="compositionally biased region" description="Polar residues" evidence="1">
    <location>
        <begin position="398"/>
        <end position="428"/>
    </location>
</feature>
<reference evidence="2 3" key="1">
    <citation type="journal article" date="2012" name="Appl. Environ. Microbiol.">
        <title>Short-read sequencing for genomic analysis of the brown rot fungus Fibroporia radiculosa.</title>
        <authorList>
            <person name="Tang J.D."/>
            <person name="Perkins A.D."/>
            <person name="Sonstegard T.S."/>
            <person name="Schroeder S.G."/>
            <person name="Burgess S.C."/>
            <person name="Diehl S.V."/>
        </authorList>
    </citation>
    <scope>NUCLEOTIDE SEQUENCE [LARGE SCALE GENOMIC DNA]</scope>
    <source>
        <strain evidence="2 3">TFFH 294</strain>
    </source>
</reference>
<evidence type="ECO:0000256" key="1">
    <source>
        <dbReference type="SAM" id="MobiDB-lite"/>
    </source>
</evidence>
<feature type="compositionally biased region" description="Polar residues" evidence="1">
    <location>
        <begin position="1083"/>
        <end position="1095"/>
    </location>
</feature>
<feature type="region of interest" description="Disordered" evidence="1">
    <location>
        <begin position="685"/>
        <end position="740"/>
    </location>
</feature>
<feature type="compositionally biased region" description="Polar residues" evidence="1">
    <location>
        <begin position="968"/>
        <end position="984"/>
    </location>
</feature>
<proteinExistence type="predicted"/>
<dbReference type="InParanoid" id="J4H1C7"/>
<feature type="compositionally biased region" description="Low complexity" evidence="1">
    <location>
        <begin position="185"/>
        <end position="194"/>
    </location>
</feature>
<feature type="compositionally biased region" description="Polar residues" evidence="1">
    <location>
        <begin position="379"/>
        <end position="389"/>
    </location>
</feature>
<dbReference type="GeneID" id="24094580"/>
<feature type="region of interest" description="Disordered" evidence="1">
    <location>
        <begin position="614"/>
        <end position="670"/>
    </location>
</feature>
<feature type="compositionally biased region" description="Low complexity" evidence="1">
    <location>
        <begin position="1046"/>
        <end position="1059"/>
    </location>
</feature>
<feature type="region of interest" description="Disordered" evidence="1">
    <location>
        <begin position="544"/>
        <end position="566"/>
    </location>
</feature>
<feature type="region of interest" description="Disordered" evidence="1">
    <location>
        <begin position="145"/>
        <end position="170"/>
    </location>
</feature>
<sequence length="1146" mass="120674">MDDLYTNAWGDPAEALPALKLSTSSASSWRSPKPNPPEDEADLAAPSWSTGAEIKWDEPSEGAGFSWTQTDPDLAWSTSTVQDIQLGKPADTPQTEEEEDEVLGVLPAPSLYAAEIEVVKEEYFPSTLPVEEEVLATAALSPVFAPPSPTPDQDGFGTFESAVSPNANTPISVEHSEHHVDEWGAAWASAPPAAQDEPEDEWETATRQKAQQDRRVPPEVLKSIVNECEQFARVVWPEATPEANGEANGWKNSWRGGLEDVEGLDSFLQTFLPSLSLQPPAKFGETAIAKGMATSVRLTRNLSITSSSPMSHYLAAKGSTAWEVAVKERKEVVEDDVPVGWRILEKELAVGASDSAADANKNKRSSSRLFSFWGRKEPTISSHTRSSSLKDVVDPSLSEVQSPNGLVEVSASTHSRQASQESGRSPTRASVDKDASPVNASLSPVPVQSTVSAPTTVSPPPQMSSYSTAEVIDTPSLPAPSAVSRFLNRFSRNKGPPGASSARSSLALTSDDLEFLSDLVPSASDDGDDDHVDHLKALTSVVKPQSLPPILPPPPSVVSQNARAPSSVGSAAQSAVDSLDSLFDTPNDFLNPSAERSTSSLNVVSLQSTLDAPILQPSRPTTTAGAIAGSSKWDARPSSPSPLAIDATKSTPQSFFLPSPPSSRSQTPFNVASQPAFAAPQPVGFISSMDKTSRGDGSSSRIKAPPSFPPPRSSATSPVVTPPQQSPSTPTSSMPLAQLYPNAHKANMAASSAAAMKAVKTFSLPPPPSFRPQSSNALPPPLAPPPSVSVRNLDARRPPSLPLSSFDDDDEFSDFMSSATMPPNSTHSSVPSTASPTTNSPFLLKSPTTQPLKAPQYHPPKRKPFNNFSDIYSSSAILRDSKAPSNFDSSSPSDFQSPTSATLFQSDSDSSFQSHSHDDSFSSEKSFLTSGQSSFGFDDNAISPALRTPSPPRPPSKKRIPLVPFSLSKPTGSELLQTDASSNSRLDKAASHLHTLNLMERAAAHPGRWPAPPSPGLPGPIPGPSSAVSLPQIDLLGDGSPKRPSGDLLSSSQSSPALLNPVRATSSLSGLGISATPKPPSMLSHSQSAQGTVSDFQLFGSPMGGTSQSSLQPVRPSSTAPVPSNTQPAAKTGGLSAQDLLFFEGL</sequence>
<feature type="region of interest" description="Disordered" evidence="1">
    <location>
        <begin position="22"/>
        <end position="101"/>
    </location>
</feature>
<organism evidence="2 3">
    <name type="scientific">Fibroporia radiculosa</name>
    <dbReference type="NCBI Taxonomy" id="599839"/>
    <lineage>
        <taxon>Eukaryota</taxon>
        <taxon>Fungi</taxon>
        <taxon>Dikarya</taxon>
        <taxon>Basidiomycota</taxon>
        <taxon>Agaricomycotina</taxon>
        <taxon>Agaricomycetes</taxon>
        <taxon>Polyporales</taxon>
        <taxon>Fibroporiaceae</taxon>
        <taxon>Fibroporia</taxon>
    </lineage>
</organism>
<feature type="compositionally biased region" description="Low complexity" evidence="1">
    <location>
        <begin position="883"/>
        <end position="914"/>
    </location>
</feature>
<feature type="region of interest" description="Disordered" evidence="1">
    <location>
        <begin position="379"/>
        <end position="466"/>
    </location>
</feature>
<dbReference type="OrthoDB" id="3262497at2759"/>
<feature type="compositionally biased region" description="Polar residues" evidence="1">
    <location>
        <begin position="819"/>
        <end position="851"/>
    </location>
</feature>
<evidence type="ECO:0000313" key="3">
    <source>
        <dbReference type="Proteomes" id="UP000006352"/>
    </source>
</evidence>
<feature type="compositionally biased region" description="Polar residues" evidence="1">
    <location>
        <begin position="66"/>
        <end position="83"/>
    </location>
</feature>
<feature type="region of interest" description="Disordered" evidence="1">
    <location>
        <begin position="762"/>
        <end position="868"/>
    </location>
</feature>
<accession>J4H1C7</accession>
<dbReference type="HOGENOM" id="CLU_006928_0_0_1"/>
<keyword evidence="3" id="KW-1185">Reference proteome</keyword>
<feature type="compositionally biased region" description="Basic and acidic residues" evidence="1">
    <location>
        <begin position="204"/>
        <end position="216"/>
    </location>
</feature>
<feature type="compositionally biased region" description="Pro residues" evidence="1">
    <location>
        <begin position="1009"/>
        <end position="1023"/>
    </location>
</feature>
<dbReference type="AlphaFoldDB" id="J4H1C7"/>
<protein>
    <submittedName>
        <fullName evidence="2">Uncharacterized protein</fullName>
    </submittedName>
</protein>
<feature type="compositionally biased region" description="Low complexity" evidence="1">
    <location>
        <begin position="650"/>
        <end position="666"/>
    </location>
</feature>
<feature type="compositionally biased region" description="Polar residues" evidence="1">
    <location>
        <begin position="924"/>
        <end position="935"/>
    </location>
</feature>
<dbReference type="RefSeq" id="XP_012178952.1">
    <property type="nucleotide sequence ID" value="XM_012323562.1"/>
</dbReference>
<dbReference type="EMBL" id="HE796946">
    <property type="protein sequence ID" value="CCL99669.1"/>
    <property type="molecule type" value="Genomic_DNA"/>
</dbReference>
<feature type="region of interest" description="Disordered" evidence="1">
    <location>
        <begin position="881"/>
        <end position="1134"/>
    </location>
</feature>
<dbReference type="STRING" id="599839.J4H1C7"/>
<dbReference type="Proteomes" id="UP000006352">
    <property type="component" value="Unassembled WGS sequence"/>
</dbReference>
<evidence type="ECO:0000313" key="2">
    <source>
        <dbReference type="EMBL" id="CCL99669.1"/>
    </source>
</evidence>
<feature type="compositionally biased region" description="Low complexity" evidence="1">
    <location>
        <begin position="443"/>
        <end position="456"/>
    </location>
</feature>
<gene>
    <name evidence="2" type="ORF">FIBRA_01690</name>
</gene>